<dbReference type="SUPFAM" id="SSF54768">
    <property type="entry name" value="dsRNA-binding domain-like"/>
    <property type="match status" value="1"/>
</dbReference>
<organism evidence="2 3">
    <name type="scientific">Byssochlamys spectabilis (strain No. 5 / NBRC 109023)</name>
    <name type="common">Paecilomyces variotii</name>
    <dbReference type="NCBI Taxonomy" id="1356009"/>
    <lineage>
        <taxon>Eukaryota</taxon>
        <taxon>Fungi</taxon>
        <taxon>Dikarya</taxon>
        <taxon>Ascomycota</taxon>
        <taxon>Pezizomycotina</taxon>
        <taxon>Eurotiomycetes</taxon>
        <taxon>Eurotiomycetidae</taxon>
        <taxon>Eurotiales</taxon>
        <taxon>Thermoascaceae</taxon>
        <taxon>Paecilomyces</taxon>
    </lineage>
</organism>
<dbReference type="OrthoDB" id="4469495at2759"/>
<feature type="region of interest" description="Disordered" evidence="1">
    <location>
        <begin position="1"/>
        <end position="40"/>
    </location>
</feature>
<evidence type="ECO:0000256" key="1">
    <source>
        <dbReference type="SAM" id="MobiDB-lite"/>
    </source>
</evidence>
<feature type="region of interest" description="Disordered" evidence="1">
    <location>
        <begin position="278"/>
        <end position="299"/>
    </location>
</feature>
<accession>V5FPY8</accession>
<protein>
    <submittedName>
        <fullName evidence="2">Uncharacterized protein</fullName>
    </submittedName>
</protein>
<evidence type="ECO:0000313" key="2">
    <source>
        <dbReference type="EMBL" id="GAE00135.1"/>
    </source>
</evidence>
<dbReference type="AlphaFoldDB" id="V5FPY8"/>
<comment type="caution">
    <text evidence="2">The sequence shown here is derived from an EMBL/GenBank/DDBJ whole genome shotgun (WGS) entry which is preliminary data.</text>
</comment>
<proteinExistence type="predicted"/>
<feature type="compositionally biased region" description="Basic and acidic residues" evidence="1">
    <location>
        <begin position="16"/>
        <end position="26"/>
    </location>
</feature>
<dbReference type="Proteomes" id="UP000018001">
    <property type="component" value="Unassembled WGS sequence"/>
</dbReference>
<gene>
    <name evidence="2" type="ORF">PVAR5_8871</name>
</gene>
<sequence length="703" mass="76598">MNQSTLLGVQPPPGPENEKGIKKEEDSTVPGPVSASGDQRVLSPQVESLARALVVPYHQNQNQTQNPVQNQRAPDLTDSSKTYVPLAVAMASNSNVGQNQNQHQPQYAYGQGEGQNQGMAVRSAVSGYSPGPFSSMMNPGAMYPFNSTSRQGWGTGSVMSSGYGNGFGQPYAPATNMWARPMGRAFTLTPTPEPQGFIGPSGFPASGQGAFGFAHQRRPSLATSPPASSPSYVYPSGASASAGYAMQIQGPLIKDENEENKVPLEAQVQRLHLSPSFVTPEPSASTHAPARAQSHPVVSPRFPGTFPSLGALDMKTLSPRLVLFYFGVLTTQASLMPRFDFAKEDRGTWSVTLTLYGHTLVKEECGSQAAAKVTVCRDAIETLRQQYPGWTVPDEPHEAETESLWSWTNLFNKYCEHNKLFPPKYTKYVHVKGYRYEVEVDGASYFGVPKSHRTEREAMSAAAHMGMYSTLVSCLQDDVSLLGGELSPAVNPGLGTARSLVAAHKAAAKDKGAQALKNIIMPKGNAAAPKVGKKKKKARKINSNLLPVVNRRISEIITPSNSTRASRWNVTPSEIKTQTNQICDLLNIQYPEIEITQTDGRLVDNSEGEYHATAFFPNDPFLARVGPIGAVRQVMNNKDEAREVCSRKVIDYLIKMVEEDTAMDKEVAKEKEKVERWKENAVSQYVHQGFVSAEQGEVLMKDA</sequence>
<name>V5FPY8_BYSSN</name>
<dbReference type="HOGENOM" id="CLU_392309_0_0_1"/>
<dbReference type="EMBL" id="BAUL01000358">
    <property type="protein sequence ID" value="GAE00135.1"/>
    <property type="molecule type" value="Genomic_DNA"/>
</dbReference>
<evidence type="ECO:0000313" key="3">
    <source>
        <dbReference type="Proteomes" id="UP000018001"/>
    </source>
</evidence>
<dbReference type="eggNOG" id="ENOG502RNI9">
    <property type="taxonomic scope" value="Eukaryota"/>
</dbReference>
<reference evidence="3" key="1">
    <citation type="journal article" date="2014" name="Genome Announc.">
        <title>Draft genome sequence of the formaldehyde-resistant fungus Byssochlamys spectabilis No. 5 (anamorph Paecilomyces variotii No. 5) (NBRC109023).</title>
        <authorList>
            <person name="Oka T."/>
            <person name="Ekino K."/>
            <person name="Fukuda K."/>
            <person name="Nomura Y."/>
        </authorList>
    </citation>
    <scope>NUCLEOTIDE SEQUENCE [LARGE SCALE GENOMIC DNA]</scope>
    <source>
        <strain evidence="3">No. 5 / NBRC 109023</strain>
    </source>
</reference>
<dbReference type="InParanoid" id="V5FPY8"/>
<keyword evidence="3" id="KW-1185">Reference proteome</keyword>